<reference evidence="1" key="1">
    <citation type="journal article" date="2021" name="Proc. Natl. Acad. Sci. U.S.A.">
        <title>A Catalog of Tens of Thousands of Viruses from Human Metagenomes Reveals Hidden Associations with Chronic Diseases.</title>
        <authorList>
            <person name="Tisza M.J."/>
            <person name="Buck C.B."/>
        </authorList>
    </citation>
    <scope>NUCLEOTIDE SEQUENCE</scope>
    <source>
        <strain evidence="1">CtdvJ3</strain>
    </source>
</reference>
<protein>
    <submittedName>
        <fullName evidence="1">Tail protein</fullName>
    </submittedName>
</protein>
<evidence type="ECO:0000313" key="1">
    <source>
        <dbReference type="EMBL" id="DAF48483.1"/>
    </source>
</evidence>
<sequence>MLILENMKWCRTLLTLRSCQQPIKCLRKILLFKKSHISKPVTTMMGLRFILQRRLIKMPNQNVNKVIYGGRVLIDLTGDTVDPSKLLKGSKAHDKSGAQIEGACTFDVDSTDATAVAAEILFGKTAYVSGNKLTGTMKNNGAVTKKITTRDEEVTIPQGFHDGSGKVGIDATEKGKLIANNIREGVTILGVEGTMSGSENMKPQAKTVTPSTAKQTILPDTEYNCLSQVEVEAIPYVEADNPAGGVTVTIAG</sequence>
<dbReference type="EMBL" id="BK032569">
    <property type="protein sequence ID" value="DAF48483.1"/>
    <property type="molecule type" value="Genomic_DNA"/>
</dbReference>
<organism evidence="1">
    <name type="scientific">Siphoviridae sp. ctdvJ3</name>
    <dbReference type="NCBI Taxonomy" id="2827903"/>
    <lineage>
        <taxon>Viruses</taxon>
        <taxon>Duplodnaviria</taxon>
        <taxon>Heunggongvirae</taxon>
        <taxon>Uroviricota</taxon>
        <taxon>Caudoviricetes</taxon>
    </lineage>
</organism>
<name>A0A8S5SCC2_9CAUD</name>
<accession>A0A8S5SCC2</accession>
<proteinExistence type="predicted"/>